<evidence type="ECO:0000313" key="3">
    <source>
        <dbReference type="Proteomes" id="UP000183046"/>
    </source>
</evidence>
<dbReference type="SUPFAM" id="SSF50939">
    <property type="entry name" value="Sialidases"/>
    <property type="match status" value="1"/>
</dbReference>
<dbReference type="Pfam" id="PF13946">
    <property type="entry name" value="DUF4214"/>
    <property type="match status" value="1"/>
</dbReference>
<organism evidence="2 3">
    <name type="scientific">Pseudomonas oryzihabitans</name>
    <dbReference type="NCBI Taxonomy" id="47885"/>
    <lineage>
        <taxon>Bacteria</taxon>
        <taxon>Pseudomonadati</taxon>
        <taxon>Pseudomonadota</taxon>
        <taxon>Gammaproteobacteria</taxon>
        <taxon>Pseudomonadales</taxon>
        <taxon>Pseudomonadaceae</taxon>
        <taxon>Pseudomonas</taxon>
    </lineage>
</organism>
<dbReference type="InterPro" id="IPR038255">
    <property type="entry name" value="PBS_linker_sf"/>
</dbReference>
<dbReference type="Gene3D" id="1.10.3130.20">
    <property type="entry name" value="Phycobilisome linker domain"/>
    <property type="match status" value="1"/>
</dbReference>
<dbReference type="OrthoDB" id="6899401at2"/>
<gene>
    <name evidence="2" type="ORF">SAMN05216279_105260</name>
</gene>
<dbReference type="InterPro" id="IPR025282">
    <property type="entry name" value="DUF4214"/>
</dbReference>
<dbReference type="InterPro" id="IPR036278">
    <property type="entry name" value="Sialidase_sf"/>
</dbReference>
<sequence length="445" mass="48600">MVVDNAAWVNACYWGVLGRAPDAEGFRFWVAKLDEGLSTAQLVRLFLNGAERLQAQPADESASAFIDGCYGDLLGRSADAGGKAFWLGRLETLGSTHQDARAAVIVEMIDYLGRPDGQSADQQLFQTRLAQWEPLTPGLALHEDTGVSATDGITRNGQVDVTLPDGVTAWSYSLDGGQSWTAASAGSHTLQLVAGYYQADQLQVSYREDGGITRILTNETPWQVDNQGAALYLLSTHGPTTENLLRFHFYIDNDVEQWRSSSDGGQTWQQGEGRWPAPKLEPGFYAQGSIQVETTDTAGNVLVTTLPRDLEVLPADFTPPLLTGIDQHSYYSPSAENHINLFFDSSIYRGTRDLYSEAYPIPVNVDPAVLEKAFVLDVTTGAKIGFELVTTVRHLTSQLDIRLASDLVEGHQYSVYLPEAFVYDAYNNPSDELTLLGASNTFVAA</sequence>
<dbReference type="Proteomes" id="UP000183046">
    <property type="component" value="Unassembled WGS sequence"/>
</dbReference>
<proteinExistence type="predicted"/>
<protein>
    <recommendedName>
        <fullName evidence="1">DUF4214 domain-containing protein</fullName>
    </recommendedName>
</protein>
<name>A0A1G5NDP1_9PSED</name>
<dbReference type="AlphaFoldDB" id="A0A1G5NDP1"/>
<evidence type="ECO:0000259" key="1">
    <source>
        <dbReference type="Pfam" id="PF13946"/>
    </source>
</evidence>
<dbReference type="EMBL" id="FMWB01000005">
    <property type="protein sequence ID" value="SCZ35527.1"/>
    <property type="molecule type" value="Genomic_DNA"/>
</dbReference>
<feature type="domain" description="DUF4214" evidence="1">
    <location>
        <begin position="3"/>
        <end position="51"/>
    </location>
</feature>
<dbReference type="RefSeq" id="WP_074583994.1">
    <property type="nucleotide sequence ID" value="NZ_FMWB01000005.1"/>
</dbReference>
<reference evidence="3" key="1">
    <citation type="submission" date="2016-10" db="EMBL/GenBank/DDBJ databases">
        <authorList>
            <person name="de Groot N.N."/>
        </authorList>
    </citation>
    <scope>NUCLEOTIDE SEQUENCE [LARGE SCALE GENOMIC DNA]</scope>
    <source>
        <strain evidence="3">DSM 15758</strain>
    </source>
</reference>
<comment type="caution">
    <text evidence="2">The sequence shown here is derived from an EMBL/GenBank/DDBJ whole genome shotgun (WGS) entry which is preliminary data.</text>
</comment>
<evidence type="ECO:0000313" key="2">
    <source>
        <dbReference type="EMBL" id="SCZ35527.1"/>
    </source>
</evidence>
<accession>A0A1G5NDP1</accession>